<evidence type="ECO:0000256" key="3">
    <source>
        <dbReference type="ARBA" id="ARBA00022630"/>
    </source>
</evidence>
<dbReference type="InterPro" id="IPR029039">
    <property type="entry name" value="Flavoprotein-like_sf"/>
</dbReference>
<accession>A0A075WFW5</accession>
<reference evidence="7 8" key="1">
    <citation type="submission" date="2013-07" db="EMBL/GenBank/DDBJ databases">
        <title>Genome of Archaeoglobus fulgidus.</title>
        <authorList>
            <person name="Fiebig A."/>
            <person name="Birkeland N.-K."/>
        </authorList>
    </citation>
    <scope>NUCLEOTIDE SEQUENCE [LARGE SCALE GENOMIC DNA]</scope>
    <source>
        <strain evidence="7 8">DSM 8774</strain>
    </source>
</reference>
<dbReference type="HOGENOM" id="CLU_050993_1_0_2"/>
<dbReference type="InterPro" id="IPR051796">
    <property type="entry name" value="ISF_SsuE-like"/>
</dbReference>
<dbReference type="SUPFAM" id="SSF52218">
    <property type="entry name" value="Flavoproteins"/>
    <property type="match status" value="1"/>
</dbReference>
<dbReference type="InterPro" id="IPR005025">
    <property type="entry name" value="FMN_Rdtase-like_dom"/>
</dbReference>
<dbReference type="GeneID" id="24795640"/>
<sequence length="201" mass="22027">MKLLAINGSPNKRNTLFLLEVIAEEVKKLGHEAEIIHLKDYEIKECKGCDACLKGDCSQKDDIYKVLEKMQEADAIVIGTPTYFGNVTGIVKNLIDRSRMARMGNYRLRNRVFAPVVTSGLRNGGAEYAAMSLIVYALGQAMLPVSIVENPITTGTFPVGVIQGDAGWRSVKKDEIAINSAKALAKRIVEVAEATKNLRES</sequence>
<comment type="similarity">
    <text evidence="5">Belongs to the SsuE family. Isf subfamily.</text>
</comment>
<evidence type="ECO:0000256" key="1">
    <source>
        <dbReference type="ARBA" id="ARBA00001917"/>
    </source>
</evidence>
<evidence type="ECO:0000313" key="7">
    <source>
        <dbReference type="EMBL" id="AIG98891.1"/>
    </source>
</evidence>
<name>A0A075WFW5_ARCFL</name>
<keyword evidence="3" id="KW-0285">Flavoprotein</keyword>
<gene>
    <name evidence="7" type="ORF">AFULGI_00021550</name>
</gene>
<proteinExistence type="inferred from homology"/>
<comment type="cofactor">
    <cofactor evidence="1">
        <name>FMN</name>
        <dbReference type="ChEBI" id="CHEBI:58210"/>
    </cofactor>
</comment>
<dbReference type="PANTHER" id="PTHR43278">
    <property type="entry name" value="NAD(P)H-DEPENDENT FMN-CONTAINING OXIDOREDUCTASE YWQN-RELATED"/>
    <property type="match status" value="1"/>
</dbReference>
<protein>
    <submittedName>
        <fullName evidence="7">Multimeric flavodoxin WrbA</fullName>
    </submittedName>
</protein>
<dbReference type="RefSeq" id="WP_010879389.1">
    <property type="nucleotide sequence ID" value="NZ_CP006577.1"/>
</dbReference>
<dbReference type="GO" id="GO:0016491">
    <property type="term" value="F:oxidoreductase activity"/>
    <property type="evidence" value="ECO:0007669"/>
    <property type="project" value="InterPro"/>
</dbReference>
<dbReference type="AlphaFoldDB" id="A0A075WFW5"/>
<organism evidence="7 8">
    <name type="scientific">Archaeoglobus fulgidus DSM 8774</name>
    <dbReference type="NCBI Taxonomy" id="1344584"/>
    <lineage>
        <taxon>Archaea</taxon>
        <taxon>Methanobacteriati</taxon>
        <taxon>Methanobacteriota</taxon>
        <taxon>Archaeoglobi</taxon>
        <taxon>Archaeoglobales</taxon>
        <taxon>Archaeoglobaceae</taxon>
        <taxon>Archaeoglobus</taxon>
    </lineage>
</organism>
<dbReference type="PANTHER" id="PTHR43278:SF1">
    <property type="entry name" value="IRON-SULFUR FLAVOPROTEIN MJ1083"/>
    <property type="match status" value="1"/>
</dbReference>
<dbReference type="KEGG" id="afg:AFULGI_00021550"/>
<dbReference type="SMR" id="A0A075WFW5"/>
<dbReference type="Pfam" id="PF03358">
    <property type="entry name" value="FMN_red"/>
    <property type="match status" value="1"/>
</dbReference>
<evidence type="ECO:0000313" key="8">
    <source>
        <dbReference type="Proteomes" id="UP000028501"/>
    </source>
</evidence>
<evidence type="ECO:0000256" key="2">
    <source>
        <dbReference type="ARBA" id="ARBA00001966"/>
    </source>
</evidence>
<comment type="cofactor">
    <cofactor evidence="2">
        <name>[4Fe-4S] cluster</name>
        <dbReference type="ChEBI" id="CHEBI:49883"/>
    </cofactor>
</comment>
<dbReference type="Gene3D" id="3.40.50.360">
    <property type="match status" value="1"/>
</dbReference>
<feature type="domain" description="NADPH-dependent FMN reductase-like" evidence="6">
    <location>
        <begin position="1"/>
        <end position="145"/>
    </location>
</feature>
<dbReference type="EMBL" id="CP006577">
    <property type="protein sequence ID" value="AIG98891.1"/>
    <property type="molecule type" value="Genomic_DNA"/>
</dbReference>
<evidence type="ECO:0000256" key="4">
    <source>
        <dbReference type="ARBA" id="ARBA00022643"/>
    </source>
</evidence>
<evidence type="ECO:0000256" key="5">
    <source>
        <dbReference type="ARBA" id="ARBA00038292"/>
    </source>
</evidence>
<keyword evidence="4" id="KW-0288">FMN</keyword>
<dbReference type="Proteomes" id="UP000028501">
    <property type="component" value="Chromosome"/>
</dbReference>
<evidence type="ECO:0000259" key="6">
    <source>
        <dbReference type="Pfam" id="PF03358"/>
    </source>
</evidence>